<organism evidence="3 4">
    <name type="scientific">Agrobacterium tumefaciens str. Kerr 14</name>
    <dbReference type="NCBI Taxonomy" id="1183424"/>
    <lineage>
        <taxon>Bacteria</taxon>
        <taxon>Pseudomonadati</taxon>
        <taxon>Pseudomonadota</taxon>
        <taxon>Alphaproteobacteria</taxon>
        <taxon>Hyphomicrobiales</taxon>
        <taxon>Rhizobiaceae</taxon>
        <taxon>Rhizobium/Agrobacterium group</taxon>
        <taxon>Agrobacterium</taxon>
        <taxon>Agrobacterium tumefaciens complex</taxon>
    </lineage>
</organism>
<evidence type="ECO:0000313" key="4">
    <source>
        <dbReference type="Proteomes" id="UP000191897"/>
    </source>
</evidence>
<proteinExistence type="inferred from homology"/>
<sequence>MRLVWTPRYLKELGGIGDYIAGRNPRAAAKVVRAIHQTTARLLSANPYLGRHGEIEGTRELVISGLPYIVAYRVTDRQIEVLFVQHAAREWPEKI</sequence>
<dbReference type="NCBIfam" id="TIGR02385">
    <property type="entry name" value="RelE_StbE"/>
    <property type="match status" value="1"/>
</dbReference>
<evidence type="ECO:0000256" key="2">
    <source>
        <dbReference type="ARBA" id="ARBA00022649"/>
    </source>
</evidence>
<evidence type="ECO:0000256" key="1">
    <source>
        <dbReference type="ARBA" id="ARBA00006226"/>
    </source>
</evidence>
<dbReference type="InterPro" id="IPR035093">
    <property type="entry name" value="RelE/ParE_toxin_dom_sf"/>
</dbReference>
<keyword evidence="2" id="KW-1277">Toxin-antitoxin system</keyword>
<reference evidence="3 4" key="1">
    <citation type="submission" date="2016-01" db="EMBL/GenBank/DDBJ databases">
        <authorList>
            <person name="Oliw E.H."/>
        </authorList>
    </citation>
    <scope>NUCLEOTIDE SEQUENCE [LARGE SCALE GENOMIC DNA]</scope>
    <source>
        <strain evidence="3 4">Kerr 14</strain>
    </source>
</reference>
<dbReference type="PANTHER" id="PTHR33755">
    <property type="entry name" value="TOXIN PARE1-RELATED"/>
    <property type="match status" value="1"/>
</dbReference>
<dbReference type="AlphaFoldDB" id="A0A1S7R6B2"/>
<dbReference type="Pfam" id="PF05016">
    <property type="entry name" value="ParE_toxin"/>
    <property type="match status" value="1"/>
</dbReference>
<accession>A0A1S7R6B2</accession>
<dbReference type="InterPro" id="IPR051803">
    <property type="entry name" value="TA_system_RelE-like_toxin"/>
</dbReference>
<dbReference type="InterPro" id="IPR007712">
    <property type="entry name" value="RelE/ParE_toxin"/>
</dbReference>
<gene>
    <name evidence="3" type="ORF">AGR4C_Lc120007</name>
</gene>
<name>A0A1S7R6B2_AGRTU</name>
<dbReference type="Proteomes" id="UP000191897">
    <property type="component" value="Unassembled WGS sequence"/>
</dbReference>
<dbReference type="PANTHER" id="PTHR33755:SF6">
    <property type="entry name" value="PLASMID STABILIZATION SYSTEM PROTEIN"/>
    <property type="match status" value="1"/>
</dbReference>
<dbReference type="Gene3D" id="3.30.2310.20">
    <property type="entry name" value="RelE-like"/>
    <property type="match status" value="1"/>
</dbReference>
<dbReference type="RefSeq" id="WP_035212868.1">
    <property type="nucleotide sequence ID" value="NZ_LT009731.1"/>
</dbReference>
<comment type="similarity">
    <text evidence="1">Belongs to the RelE toxin family.</text>
</comment>
<dbReference type="EMBL" id="FBWC01000022">
    <property type="protein sequence ID" value="CUX47396.1"/>
    <property type="molecule type" value="Genomic_DNA"/>
</dbReference>
<protein>
    <submittedName>
        <fullName evidence="3">Putative toxin</fullName>
    </submittedName>
</protein>
<evidence type="ECO:0000313" key="3">
    <source>
        <dbReference type="EMBL" id="CUX47396.1"/>
    </source>
</evidence>